<evidence type="ECO:0000313" key="1">
    <source>
        <dbReference type="EMBL" id="CAF4283724.1"/>
    </source>
</evidence>
<name>A0A820GWP9_9BILA</name>
<reference evidence="1" key="1">
    <citation type="submission" date="2021-02" db="EMBL/GenBank/DDBJ databases">
        <authorList>
            <person name="Nowell W R."/>
        </authorList>
    </citation>
    <scope>NUCLEOTIDE SEQUENCE</scope>
</reference>
<dbReference type="EMBL" id="CAJOAY010014902">
    <property type="protein sequence ID" value="CAF4283724.1"/>
    <property type="molecule type" value="Genomic_DNA"/>
</dbReference>
<sequence length="76" mass="8783">MWSRKSATPLEKVTPDQALEWCQNFLRGAWSTISVEQLRLERVSGGLSNYLYCCSLPDDIETQGNEPRKVFLRYSI</sequence>
<dbReference type="AlphaFoldDB" id="A0A820GWP9"/>
<evidence type="ECO:0000313" key="2">
    <source>
        <dbReference type="Proteomes" id="UP000663881"/>
    </source>
</evidence>
<evidence type="ECO:0008006" key="3">
    <source>
        <dbReference type="Google" id="ProtNLM"/>
    </source>
</evidence>
<comment type="caution">
    <text evidence="1">The sequence shown here is derived from an EMBL/GenBank/DDBJ whole genome shotgun (WGS) entry which is preliminary data.</text>
</comment>
<dbReference type="InterPro" id="IPR011009">
    <property type="entry name" value="Kinase-like_dom_sf"/>
</dbReference>
<dbReference type="Proteomes" id="UP000663881">
    <property type="component" value="Unassembled WGS sequence"/>
</dbReference>
<dbReference type="SUPFAM" id="SSF56112">
    <property type="entry name" value="Protein kinase-like (PK-like)"/>
    <property type="match status" value="1"/>
</dbReference>
<protein>
    <recommendedName>
        <fullName evidence="3">Choline/ethanolamine kinase</fullName>
    </recommendedName>
</protein>
<gene>
    <name evidence="1" type="ORF">OKA104_LOCUS45331</name>
</gene>
<proteinExistence type="predicted"/>
<accession>A0A820GWP9</accession>
<organism evidence="1 2">
    <name type="scientific">Adineta steineri</name>
    <dbReference type="NCBI Taxonomy" id="433720"/>
    <lineage>
        <taxon>Eukaryota</taxon>
        <taxon>Metazoa</taxon>
        <taxon>Spiralia</taxon>
        <taxon>Gnathifera</taxon>
        <taxon>Rotifera</taxon>
        <taxon>Eurotatoria</taxon>
        <taxon>Bdelloidea</taxon>
        <taxon>Adinetida</taxon>
        <taxon>Adinetidae</taxon>
        <taxon>Adineta</taxon>
    </lineage>
</organism>
<dbReference type="Gene3D" id="3.30.200.20">
    <property type="entry name" value="Phosphorylase Kinase, domain 1"/>
    <property type="match status" value="1"/>
</dbReference>